<dbReference type="InterPro" id="IPR001387">
    <property type="entry name" value="Cro/C1-type_HTH"/>
</dbReference>
<dbReference type="PANTHER" id="PTHR46797:SF23">
    <property type="entry name" value="HTH-TYPE TRANSCRIPTIONAL REGULATOR SUTR"/>
    <property type="match status" value="1"/>
</dbReference>
<dbReference type="Pfam" id="PF13560">
    <property type="entry name" value="HTH_31"/>
    <property type="match status" value="1"/>
</dbReference>
<evidence type="ECO:0000256" key="3">
    <source>
        <dbReference type="ARBA" id="ARBA00023163"/>
    </source>
</evidence>
<dbReference type="PANTHER" id="PTHR46797">
    <property type="entry name" value="HTH-TYPE TRANSCRIPTIONAL REGULATOR"/>
    <property type="match status" value="1"/>
</dbReference>
<proteinExistence type="predicted"/>
<evidence type="ECO:0000259" key="4">
    <source>
        <dbReference type="PROSITE" id="PS50943"/>
    </source>
</evidence>
<evidence type="ECO:0000256" key="2">
    <source>
        <dbReference type="ARBA" id="ARBA00023125"/>
    </source>
</evidence>
<dbReference type="CDD" id="cd00093">
    <property type="entry name" value="HTH_XRE"/>
    <property type="match status" value="1"/>
</dbReference>
<keyword evidence="2" id="KW-0238">DNA-binding</keyword>
<dbReference type="SMART" id="SM00530">
    <property type="entry name" value="HTH_XRE"/>
    <property type="match status" value="1"/>
</dbReference>
<dbReference type="PROSITE" id="PS50943">
    <property type="entry name" value="HTH_CROC1"/>
    <property type="match status" value="1"/>
</dbReference>
<organism evidence="5 6">
    <name type="scientific">Nocardia tengchongensis</name>
    <dbReference type="NCBI Taxonomy" id="2055889"/>
    <lineage>
        <taxon>Bacteria</taxon>
        <taxon>Bacillati</taxon>
        <taxon>Actinomycetota</taxon>
        <taxon>Actinomycetes</taxon>
        <taxon>Mycobacteriales</taxon>
        <taxon>Nocardiaceae</taxon>
        <taxon>Nocardia</taxon>
    </lineage>
</organism>
<evidence type="ECO:0000313" key="5">
    <source>
        <dbReference type="EMBL" id="QVI23515.1"/>
    </source>
</evidence>
<accession>A0ABX8CZD1</accession>
<reference evidence="5 6" key="1">
    <citation type="submission" date="2021-04" db="EMBL/GenBank/DDBJ databases">
        <title>Nocardia tengchongensis.</title>
        <authorList>
            <person name="Zhuang k."/>
            <person name="Ran Y."/>
            <person name="Li W."/>
        </authorList>
    </citation>
    <scope>NUCLEOTIDE SEQUENCE [LARGE SCALE GENOMIC DNA]</scope>
    <source>
        <strain evidence="5 6">CFH S0057</strain>
    </source>
</reference>
<keyword evidence="1" id="KW-0805">Transcription regulation</keyword>
<protein>
    <submittedName>
        <fullName evidence="5">Helix-turn-helix transcriptional regulator</fullName>
    </submittedName>
</protein>
<dbReference type="InterPro" id="IPR010982">
    <property type="entry name" value="Lambda_DNA-bd_dom_sf"/>
</dbReference>
<evidence type="ECO:0000256" key="1">
    <source>
        <dbReference type="ARBA" id="ARBA00023015"/>
    </source>
</evidence>
<keyword evidence="3" id="KW-0804">Transcription</keyword>
<dbReference type="SUPFAM" id="SSF47413">
    <property type="entry name" value="lambda repressor-like DNA-binding domains"/>
    <property type="match status" value="1"/>
</dbReference>
<dbReference type="Proteomes" id="UP000683310">
    <property type="component" value="Chromosome"/>
</dbReference>
<keyword evidence="6" id="KW-1185">Reference proteome</keyword>
<gene>
    <name evidence="5" type="ORF">KHQ06_11925</name>
</gene>
<dbReference type="Gene3D" id="1.10.260.40">
    <property type="entry name" value="lambda repressor-like DNA-binding domains"/>
    <property type="match status" value="1"/>
</dbReference>
<dbReference type="InterPro" id="IPR050807">
    <property type="entry name" value="TransReg_Diox_bact_type"/>
</dbReference>
<name>A0ABX8CZD1_9NOCA</name>
<feature type="domain" description="HTH cro/C1-type" evidence="4">
    <location>
        <begin position="15"/>
        <end position="69"/>
    </location>
</feature>
<dbReference type="RefSeq" id="WP_213559587.1">
    <property type="nucleotide sequence ID" value="NZ_JBHZDI010000007.1"/>
</dbReference>
<sequence>MARAPRSIDDIGARVRLHRQRSGKSQAVVAGLAGISEDYLGQVERGRKTPSAGVIQALAEALGIPAGVLLGDTPVDSAAGPSGGGDRLALALISGGGKSVDLTSLAVRVESAWDTWQNSGHRYSELVPDLPELIRDAEATIRVQRHGSGHREAAAIVGDMYGLLRTVTRRIGRSDLSYLVADRGIRAAEDADDPIRLAVARWNLGHTLLMSDEYDAAVELATAAAATVVAEAGSTPVAVAMTGALQLVAAMAEARAGRLWSARERLNRVYPIAVTARAAGNVGHTMFGALNVSLHAVAVELRAGDAIEALRLAEQLDMSECPSVERRFTFALDLARAYELRRMETGTLLHLLDAERTAPEDLRYNPVAHDMVRRLLQGKRSPVRNQAAQLADRIGVQL</sequence>
<evidence type="ECO:0000313" key="6">
    <source>
        <dbReference type="Proteomes" id="UP000683310"/>
    </source>
</evidence>
<dbReference type="EMBL" id="CP074371">
    <property type="protein sequence ID" value="QVI23515.1"/>
    <property type="molecule type" value="Genomic_DNA"/>
</dbReference>